<feature type="domain" description="Cytochrome c" evidence="11">
    <location>
        <begin position="33"/>
        <end position="124"/>
    </location>
</feature>
<dbReference type="AlphaFoldDB" id="A0A370NRJ2"/>
<organism evidence="12 13">
    <name type="scientific">Cupriavidus lacunae</name>
    <dbReference type="NCBI Taxonomy" id="2666307"/>
    <lineage>
        <taxon>Bacteria</taxon>
        <taxon>Pseudomonadati</taxon>
        <taxon>Pseudomonadota</taxon>
        <taxon>Betaproteobacteria</taxon>
        <taxon>Burkholderiales</taxon>
        <taxon>Burkholderiaceae</taxon>
        <taxon>Cupriavidus</taxon>
    </lineage>
</organism>
<dbReference type="InterPro" id="IPR009056">
    <property type="entry name" value="Cyt_c-like_dom"/>
</dbReference>
<keyword evidence="6" id="KW-0249">Electron transport</keyword>
<dbReference type="PANTHER" id="PTHR33751:SF9">
    <property type="entry name" value="CYTOCHROME C4"/>
    <property type="match status" value="1"/>
</dbReference>
<keyword evidence="4 9" id="KW-0479">Metal-binding</keyword>
<feature type="binding site" description="covalent" evidence="8">
    <location>
        <position position="158"/>
    </location>
    <ligand>
        <name>heme c</name>
        <dbReference type="ChEBI" id="CHEBI:61717"/>
        <label>2</label>
    </ligand>
</feature>
<feature type="chain" id="PRO_5016687768" evidence="10">
    <location>
        <begin position="34"/>
        <end position="223"/>
    </location>
</feature>
<dbReference type="GO" id="GO:0009055">
    <property type="term" value="F:electron transfer activity"/>
    <property type="evidence" value="ECO:0007669"/>
    <property type="project" value="InterPro"/>
</dbReference>
<evidence type="ECO:0000256" key="4">
    <source>
        <dbReference type="ARBA" id="ARBA00022723"/>
    </source>
</evidence>
<evidence type="ECO:0000313" key="13">
    <source>
        <dbReference type="Proteomes" id="UP000255165"/>
    </source>
</evidence>
<evidence type="ECO:0000256" key="2">
    <source>
        <dbReference type="ARBA" id="ARBA00022448"/>
    </source>
</evidence>
<sequence>MHRGDIIVRRRPTRRIHAALIGALLVLASPARGEPESGAPDLSDAQRVAEQVCAACHGVGGQSKQGAYPSLAGQNADYLHKQMRQFKGTPGEKPLRDNEVMRAVMEPFKDNEMQNLARYFSHRPPARSQPVSADLVEPGRAIYWKGNPAHGLPACVSCHRPAGEGIAPDFPRIGGQQSEYVAKQLRAWRTGLRGGPGKLMSLIVPLMSDGEIEAVAQYVAQLQ</sequence>
<evidence type="ECO:0000256" key="8">
    <source>
        <dbReference type="PIRSR" id="PIRSR000005-1"/>
    </source>
</evidence>
<dbReference type="InterPro" id="IPR024167">
    <property type="entry name" value="Cytochrome_c4-like"/>
</dbReference>
<dbReference type="GO" id="GO:0042597">
    <property type="term" value="C:periplasmic space"/>
    <property type="evidence" value="ECO:0007669"/>
    <property type="project" value="UniProtKB-SubCell"/>
</dbReference>
<dbReference type="GO" id="GO:0005506">
    <property type="term" value="F:iron ion binding"/>
    <property type="evidence" value="ECO:0007669"/>
    <property type="project" value="InterPro"/>
</dbReference>
<evidence type="ECO:0000256" key="3">
    <source>
        <dbReference type="ARBA" id="ARBA00022617"/>
    </source>
</evidence>
<comment type="caution">
    <text evidence="12">The sequence shown here is derived from an EMBL/GenBank/DDBJ whole genome shotgun (WGS) entry which is preliminary data.</text>
</comment>
<dbReference type="InterPro" id="IPR050597">
    <property type="entry name" value="Cytochrome_c_Oxidase_Subunit"/>
</dbReference>
<evidence type="ECO:0000256" key="10">
    <source>
        <dbReference type="SAM" id="SignalP"/>
    </source>
</evidence>
<dbReference type="Pfam" id="PF00034">
    <property type="entry name" value="Cytochrom_C"/>
    <property type="match status" value="2"/>
</dbReference>
<keyword evidence="3 8" id="KW-0349">Heme</keyword>
<feature type="binding site" description="covalent" evidence="8">
    <location>
        <position position="155"/>
    </location>
    <ligand>
        <name>heme c</name>
        <dbReference type="ChEBI" id="CHEBI:61717"/>
        <label>2</label>
    </ligand>
</feature>
<evidence type="ECO:0000256" key="7">
    <source>
        <dbReference type="ARBA" id="ARBA00023004"/>
    </source>
</evidence>
<dbReference type="InterPro" id="IPR036909">
    <property type="entry name" value="Cyt_c-like_dom_sf"/>
</dbReference>
<feature type="binding site" description="covalent" evidence="8">
    <location>
        <position position="53"/>
    </location>
    <ligand>
        <name>heme c</name>
        <dbReference type="ChEBI" id="CHEBI:61717"/>
        <label>1</label>
    </ligand>
</feature>
<comment type="subcellular location">
    <subcellularLocation>
        <location evidence="1">Periplasm</location>
    </subcellularLocation>
</comment>
<dbReference type="Proteomes" id="UP000255165">
    <property type="component" value="Unassembled WGS sequence"/>
</dbReference>
<feature type="binding site" description="axial binding residue" evidence="9">
    <location>
        <position position="159"/>
    </location>
    <ligand>
        <name>heme c</name>
        <dbReference type="ChEBI" id="CHEBI:61717"/>
        <label>2</label>
    </ligand>
    <ligandPart>
        <name>Fe</name>
        <dbReference type="ChEBI" id="CHEBI:18248"/>
    </ligandPart>
</feature>
<evidence type="ECO:0000256" key="1">
    <source>
        <dbReference type="ARBA" id="ARBA00004418"/>
    </source>
</evidence>
<feature type="signal peptide" evidence="10">
    <location>
        <begin position="1"/>
        <end position="33"/>
    </location>
</feature>
<comment type="PTM">
    <text evidence="8">Binds 2 heme c groups covalently per subunit.</text>
</comment>
<dbReference type="PROSITE" id="PS51007">
    <property type="entry name" value="CYTC"/>
    <property type="match status" value="2"/>
</dbReference>
<dbReference type="GO" id="GO:0020037">
    <property type="term" value="F:heme binding"/>
    <property type="evidence" value="ECO:0007669"/>
    <property type="project" value="InterPro"/>
</dbReference>
<evidence type="ECO:0000259" key="11">
    <source>
        <dbReference type="PROSITE" id="PS51007"/>
    </source>
</evidence>
<name>A0A370NRJ2_9BURK</name>
<keyword evidence="10" id="KW-0732">Signal</keyword>
<feature type="binding site" description="axial binding residue" evidence="9">
    <location>
        <position position="200"/>
    </location>
    <ligand>
        <name>heme c</name>
        <dbReference type="ChEBI" id="CHEBI:61717"/>
        <label>2</label>
    </ligand>
    <ligandPart>
        <name>Fe</name>
        <dbReference type="ChEBI" id="CHEBI:18248"/>
    </ligandPart>
</feature>
<keyword evidence="2" id="KW-0813">Transport</keyword>
<feature type="binding site" description="axial binding residue" evidence="9">
    <location>
        <position position="57"/>
    </location>
    <ligand>
        <name>heme c</name>
        <dbReference type="ChEBI" id="CHEBI:61717"/>
        <label>1</label>
    </ligand>
    <ligandPart>
        <name>Fe</name>
        <dbReference type="ChEBI" id="CHEBI:18248"/>
    </ligandPart>
</feature>
<dbReference type="EMBL" id="QKWJ01000029">
    <property type="protein sequence ID" value="RDK08220.1"/>
    <property type="molecule type" value="Genomic_DNA"/>
</dbReference>
<keyword evidence="13" id="KW-1185">Reference proteome</keyword>
<reference evidence="13" key="1">
    <citation type="submission" date="2018-06" db="EMBL/GenBank/DDBJ databases">
        <authorList>
            <person name="Feng T."/>
            <person name="Jeon C.O."/>
        </authorList>
    </citation>
    <scope>NUCLEOTIDE SEQUENCE [LARGE SCALE GENOMIC DNA]</scope>
    <source>
        <strain evidence="13">S23</strain>
    </source>
</reference>
<feature type="binding site" description="covalent" evidence="8">
    <location>
        <position position="56"/>
    </location>
    <ligand>
        <name>heme c</name>
        <dbReference type="ChEBI" id="CHEBI:61717"/>
        <label>1</label>
    </ligand>
</feature>
<dbReference type="PIRSF" id="PIRSF000005">
    <property type="entry name" value="Cytochrome_c4"/>
    <property type="match status" value="1"/>
</dbReference>
<accession>A0A370NRJ2</accession>
<evidence type="ECO:0000256" key="5">
    <source>
        <dbReference type="ARBA" id="ARBA00022764"/>
    </source>
</evidence>
<gene>
    <name evidence="12" type="ORF">DN412_21950</name>
</gene>
<evidence type="ECO:0000256" key="9">
    <source>
        <dbReference type="PIRSR" id="PIRSR000005-2"/>
    </source>
</evidence>
<dbReference type="Gene3D" id="1.10.760.10">
    <property type="entry name" value="Cytochrome c-like domain"/>
    <property type="match status" value="2"/>
</dbReference>
<feature type="domain" description="Cytochrome c" evidence="11">
    <location>
        <begin position="134"/>
        <end position="223"/>
    </location>
</feature>
<keyword evidence="7 9" id="KW-0408">Iron</keyword>
<evidence type="ECO:0000313" key="12">
    <source>
        <dbReference type="EMBL" id="RDK08220.1"/>
    </source>
</evidence>
<proteinExistence type="predicted"/>
<dbReference type="SUPFAM" id="SSF46626">
    <property type="entry name" value="Cytochrome c"/>
    <property type="match status" value="2"/>
</dbReference>
<feature type="binding site" description="axial binding residue" evidence="9">
    <location>
        <position position="101"/>
    </location>
    <ligand>
        <name>heme c</name>
        <dbReference type="ChEBI" id="CHEBI:61717"/>
        <label>1</label>
    </ligand>
    <ligandPart>
        <name>Fe</name>
        <dbReference type="ChEBI" id="CHEBI:18248"/>
    </ligandPart>
</feature>
<dbReference type="PANTHER" id="PTHR33751">
    <property type="entry name" value="CBB3-TYPE CYTOCHROME C OXIDASE SUBUNIT FIXP"/>
    <property type="match status" value="1"/>
</dbReference>
<protein>
    <submittedName>
        <fullName evidence="12">Cytochrome c4</fullName>
    </submittedName>
</protein>
<evidence type="ECO:0000256" key="6">
    <source>
        <dbReference type="ARBA" id="ARBA00022982"/>
    </source>
</evidence>
<keyword evidence="5" id="KW-0574">Periplasm</keyword>